<dbReference type="eggNOG" id="ENOG502S2H7">
    <property type="taxonomic scope" value="Eukaryota"/>
</dbReference>
<keyword evidence="1" id="KW-0479">Metal-binding</keyword>
<sequence length="370" mass="40169">APSPGGTGAPVLADPRRARAGARRSEGGSAEAAEGPDDGTPPRARSVCRVAVKRPPSLHLPASFGPTAGRSSPIDLDRHGGSGWRAPIDAEGRGKAKDSSRGTDWLLRAAPPCRQRMSERMEPVDRPGNEPAGAPAQNDGAAAAGADRPAGEVARYLDRLLNEGHERAEGHRCPICYLYIGLPMSKHAKMNVCCMKTVCKGCSLAALQQGVYDRCPFCRTPHPFDDASKLAMIQKRVRKRDSVAIFHLGTKHYHGELGLAKDVPRAIELWTEAAELGSVEAQFRGSNERACGKQAQSWVFEFNEGNYDLAVQHWMISAKMGYENSLNAIKKMFMEGRATKAQYAEALRGYGDAVEEMKSHQREEAKRLGV</sequence>
<evidence type="ECO:0000313" key="4">
    <source>
        <dbReference type="EMBL" id="EJK56740.1"/>
    </source>
</evidence>
<dbReference type="AlphaFoldDB" id="K0RUV0"/>
<keyword evidence="5" id="KW-1185">Reference proteome</keyword>
<feature type="compositionally biased region" description="Basic and acidic residues" evidence="2">
    <location>
        <begin position="116"/>
        <end position="128"/>
    </location>
</feature>
<dbReference type="Proteomes" id="UP000266841">
    <property type="component" value="Unassembled WGS sequence"/>
</dbReference>
<gene>
    <name evidence="4" type="ORF">THAOC_23314</name>
</gene>
<feature type="non-terminal residue" evidence="4">
    <location>
        <position position="1"/>
    </location>
</feature>
<keyword evidence="1" id="KW-0863">Zinc-finger</keyword>
<dbReference type="InterPro" id="IPR001841">
    <property type="entry name" value="Znf_RING"/>
</dbReference>
<protein>
    <recommendedName>
        <fullName evidence="3">RING-type domain-containing protein</fullName>
    </recommendedName>
</protein>
<feature type="region of interest" description="Disordered" evidence="2">
    <location>
        <begin position="116"/>
        <end position="147"/>
    </location>
</feature>
<comment type="caution">
    <text evidence="4">The sequence shown here is derived from an EMBL/GenBank/DDBJ whole genome shotgun (WGS) entry which is preliminary data.</text>
</comment>
<feature type="domain" description="RING-type" evidence="3">
    <location>
        <begin position="173"/>
        <end position="219"/>
    </location>
</feature>
<reference evidence="4 5" key="1">
    <citation type="journal article" date="2012" name="Genome Biol.">
        <title>Genome and low-iron response of an oceanic diatom adapted to chronic iron limitation.</title>
        <authorList>
            <person name="Lommer M."/>
            <person name="Specht M."/>
            <person name="Roy A.S."/>
            <person name="Kraemer L."/>
            <person name="Andreson R."/>
            <person name="Gutowska M.A."/>
            <person name="Wolf J."/>
            <person name="Bergner S.V."/>
            <person name="Schilhabel M.B."/>
            <person name="Klostermeier U.C."/>
            <person name="Beiko R.G."/>
            <person name="Rosenstiel P."/>
            <person name="Hippler M."/>
            <person name="Laroche J."/>
        </authorList>
    </citation>
    <scope>NUCLEOTIDE SEQUENCE [LARGE SCALE GENOMIC DNA]</scope>
    <source>
        <strain evidence="4 5">CCMP1005</strain>
    </source>
</reference>
<feature type="compositionally biased region" description="Basic and acidic residues" evidence="2">
    <location>
        <begin position="88"/>
        <end position="101"/>
    </location>
</feature>
<feature type="compositionally biased region" description="Low complexity" evidence="2">
    <location>
        <begin position="131"/>
        <end position="147"/>
    </location>
</feature>
<evidence type="ECO:0000259" key="3">
    <source>
        <dbReference type="PROSITE" id="PS50089"/>
    </source>
</evidence>
<evidence type="ECO:0000313" key="5">
    <source>
        <dbReference type="Proteomes" id="UP000266841"/>
    </source>
</evidence>
<dbReference type="OrthoDB" id="40126at2759"/>
<dbReference type="GO" id="GO:0008270">
    <property type="term" value="F:zinc ion binding"/>
    <property type="evidence" value="ECO:0007669"/>
    <property type="project" value="UniProtKB-KW"/>
</dbReference>
<accession>K0RUV0</accession>
<proteinExistence type="predicted"/>
<feature type="region of interest" description="Disordered" evidence="2">
    <location>
        <begin position="1"/>
        <end position="103"/>
    </location>
</feature>
<keyword evidence="1" id="KW-0862">Zinc</keyword>
<dbReference type="SMART" id="SM00671">
    <property type="entry name" value="SEL1"/>
    <property type="match status" value="1"/>
</dbReference>
<dbReference type="InterPro" id="IPR011990">
    <property type="entry name" value="TPR-like_helical_dom_sf"/>
</dbReference>
<dbReference type="SUPFAM" id="SSF81901">
    <property type="entry name" value="HCP-like"/>
    <property type="match status" value="1"/>
</dbReference>
<dbReference type="Gene3D" id="1.25.40.10">
    <property type="entry name" value="Tetratricopeptide repeat domain"/>
    <property type="match status" value="1"/>
</dbReference>
<dbReference type="PROSITE" id="PS50089">
    <property type="entry name" value="ZF_RING_2"/>
    <property type="match status" value="1"/>
</dbReference>
<evidence type="ECO:0000256" key="1">
    <source>
        <dbReference type="PROSITE-ProRule" id="PRU00175"/>
    </source>
</evidence>
<evidence type="ECO:0000256" key="2">
    <source>
        <dbReference type="SAM" id="MobiDB-lite"/>
    </source>
</evidence>
<dbReference type="InterPro" id="IPR006597">
    <property type="entry name" value="Sel1-like"/>
</dbReference>
<dbReference type="SUPFAM" id="SSF57850">
    <property type="entry name" value="RING/U-box"/>
    <property type="match status" value="1"/>
</dbReference>
<organism evidence="4 5">
    <name type="scientific">Thalassiosira oceanica</name>
    <name type="common">Marine diatom</name>
    <dbReference type="NCBI Taxonomy" id="159749"/>
    <lineage>
        <taxon>Eukaryota</taxon>
        <taxon>Sar</taxon>
        <taxon>Stramenopiles</taxon>
        <taxon>Ochrophyta</taxon>
        <taxon>Bacillariophyta</taxon>
        <taxon>Coscinodiscophyceae</taxon>
        <taxon>Thalassiosirophycidae</taxon>
        <taxon>Thalassiosirales</taxon>
        <taxon>Thalassiosiraceae</taxon>
        <taxon>Thalassiosira</taxon>
    </lineage>
</organism>
<name>K0RUV0_THAOC</name>
<dbReference type="EMBL" id="AGNL01030678">
    <property type="protein sequence ID" value="EJK56740.1"/>
    <property type="molecule type" value="Genomic_DNA"/>
</dbReference>